<evidence type="ECO:0000256" key="2">
    <source>
        <dbReference type="ARBA" id="ARBA00022803"/>
    </source>
</evidence>
<dbReference type="InterPro" id="IPR051012">
    <property type="entry name" value="CellSynth/LPSAsmb/PSIAsmb"/>
</dbReference>
<comment type="caution">
    <text evidence="5">The sequence shown here is derived from an EMBL/GenBank/DDBJ whole genome shotgun (WGS) entry which is preliminary data.</text>
</comment>
<feature type="chain" id="PRO_5009207432" evidence="4">
    <location>
        <begin position="22"/>
        <end position="902"/>
    </location>
</feature>
<keyword evidence="5" id="KW-0378">Hydrolase</keyword>
<feature type="repeat" description="TPR" evidence="3">
    <location>
        <begin position="196"/>
        <end position="229"/>
    </location>
</feature>
<keyword evidence="1" id="KW-0677">Repeat</keyword>
<keyword evidence="2 3" id="KW-0802">TPR repeat</keyword>
<evidence type="ECO:0000313" key="5">
    <source>
        <dbReference type="EMBL" id="OFA00947.1"/>
    </source>
</evidence>
<keyword evidence="4" id="KW-0732">Signal</keyword>
<dbReference type="PROSITE" id="PS50005">
    <property type="entry name" value="TPR"/>
    <property type="match status" value="2"/>
</dbReference>
<reference evidence="6" key="1">
    <citation type="journal article" date="2016" name="Front. Microbiol.">
        <title>Molecular Keys to the Janthinobacterium and Duganella spp. Interaction with the Plant Pathogen Fusarium graminearum.</title>
        <authorList>
            <person name="Haack F.S."/>
            <person name="Poehlein A."/>
            <person name="Kroger C."/>
            <person name="Voigt C.A."/>
            <person name="Piepenbring M."/>
            <person name="Bode H.B."/>
            <person name="Daniel R."/>
            <person name="Schafer W."/>
            <person name="Streit W.R."/>
        </authorList>
    </citation>
    <scope>NUCLEOTIDE SEQUENCE [LARGE SCALE GENOMIC DNA]</scope>
    <source>
        <strain evidence="6">T54</strain>
    </source>
</reference>
<keyword evidence="5" id="KW-0645">Protease</keyword>
<feature type="repeat" description="TPR" evidence="3">
    <location>
        <begin position="366"/>
        <end position="399"/>
    </location>
</feature>
<dbReference type="SMART" id="SM00028">
    <property type="entry name" value="TPR"/>
    <property type="match status" value="13"/>
</dbReference>
<dbReference type="Gene3D" id="1.25.40.10">
    <property type="entry name" value="Tetratricopeptide repeat domain"/>
    <property type="match status" value="5"/>
</dbReference>
<gene>
    <name evidence="5" type="primary">bepA_6</name>
    <name evidence="5" type="ORF">DUPY_22310</name>
</gene>
<dbReference type="GO" id="GO:0008233">
    <property type="term" value="F:peptidase activity"/>
    <property type="evidence" value="ECO:0007669"/>
    <property type="project" value="UniProtKB-KW"/>
</dbReference>
<dbReference type="NCBIfam" id="TIGR02917">
    <property type="entry name" value="PEP_TPR_lipo"/>
    <property type="match status" value="1"/>
</dbReference>
<dbReference type="PROSITE" id="PS51257">
    <property type="entry name" value="PROKAR_LIPOPROTEIN"/>
    <property type="match status" value="1"/>
</dbReference>
<sequence length="902" mass="98197">MPKLPPMLCALLLSVLLPALLAGCGSKSSHDQMLTEARQLEARGETRSAIIMLKNLVRDAPKDAGARMNLGRLYLDTGDILSAEKEMRRALELGMPATEVMPWLGKAMLLQGQFDQMLAQLGADPRQPRLLALRGHALLGLQRNNEAARLFAQILVDHPEHPAALVGQARIALQAPDQVLALALVERALVGFPDDVDAWRLKGDLLRLKGDNPGALAAYRRALALHPALVQAHVDIASLHIQSGQFDQAGKELAIARNVSPSSLMLIYTQALLDFRQGRLEAAREQLQLVLRAAPEHLPSHLLMGVVMRGVGSYPQAEQHLRKFLEANPGHAYASKLLASVLLHGGDVKQALAVIAPLLPQNENDGELQALAGELSLRLRRYDQAAAYFDKASALAPNTTMLRTALAMSHLGQGDSTRAVAQLEQAVSLDEKSSRTGVLLVLTQLRSKDYDGALATVKRMEAHHVDNPMVQNLKGGVLLIQRDNAGARASFERALKADPLFLPAYDNLTRLDLIDKQPERARKRLEATLARDPRNLDLMVSLTNLALSTKQPALALTWLERAVREYPEDVDASLRLARFLARGDTLPRALLLLEKLAATHPANSQVLGQLAQLQERSGKTDEALDNWVRLSIVQPNAADVQLRIADLRMLAGDFDGAHKALNKVLAPGAMAATAPVRARAQVAQVRLLIRQRSWGPALQVVHGLQKARPADALGYRLEADIALARKQLVPATKLYQKAYDLQPGAPMLIPLYSALVQAGQPDQARQRMQQWLTSHDDDHTTRLYYANSLLAEKDFVASIAQFAHLHRQMPGQALVLNNLAWLYQQVQDPRALATAEQAYALAPDNPVVLDTLGALLSGQGQHGRAIGVLKRAAVLAPNNADIRRHLEAAQAGAGAPGAVANR</sequence>
<evidence type="ECO:0000313" key="6">
    <source>
        <dbReference type="Proteomes" id="UP000175989"/>
    </source>
</evidence>
<name>A0A1E7WP78_9BURK</name>
<dbReference type="Proteomes" id="UP000175989">
    <property type="component" value="Unassembled WGS sequence"/>
</dbReference>
<dbReference type="InterPro" id="IPR011990">
    <property type="entry name" value="TPR-like_helical_dom_sf"/>
</dbReference>
<keyword evidence="6" id="KW-1185">Reference proteome</keyword>
<dbReference type="PANTHER" id="PTHR45586:SF1">
    <property type="entry name" value="LIPOPOLYSACCHARIDE ASSEMBLY PROTEIN B"/>
    <property type="match status" value="1"/>
</dbReference>
<dbReference type="InterPro" id="IPR014266">
    <property type="entry name" value="PEP-CTERM_TPR_PrsT"/>
</dbReference>
<dbReference type="Pfam" id="PF14559">
    <property type="entry name" value="TPR_19"/>
    <property type="match status" value="3"/>
</dbReference>
<accession>A0A1E7WP78</accession>
<dbReference type="RefSeq" id="WP_070248030.1">
    <property type="nucleotide sequence ID" value="NZ_LROM01000081.1"/>
</dbReference>
<proteinExistence type="predicted"/>
<dbReference type="SUPFAM" id="SSF48452">
    <property type="entry name" value="TPR-like"/>
    <property type="match status" value="4"/>
</dbReference>
<organism evidence="5 6">
    <name type="scientific">Duganella phyllosphaerae</name>
    <dbReference type="NCBI Taxonomy" id="762836"/>
    <lineage>
        <taxon>Bacteria</taxon>
        <taxon>Pseudomonadati</taxon>
        <taxon>Pseudomonadota</taxon>
        <taxon>Betaproteobacteria</taxon>
        <taxon>Burkholderiales</taxon>
        <taxon>Oxalobacteraceae</taxon>
        <taxon>Telluria group</taxon>
        <taxon>Duganella</taxon>
    </lineage>
</organism>
<evidence type="ECO:0000256" key="4">
    <source>
        <dbReference type="SAM" id="SignalP"/>
    </source>
</evidence>
<evidence type="ECO:0000256" key="1">
    <source>
        <dbReference type="ARBA" id="ARBA00022737"/>
    </source>
</evidence>
<dbReference type="AlphaFoldDB" id="A0A1E7WP78"/>
<dbReference type="PATRIC" id="fig|762836.4.peg.2309"/>
<protein>
    <submittedName>
        <fullName evidence="5">Beta-barrel assembly-enhancing protease</fullName>
    </submittedName>
</protein>
<dbReference type="OrthoDB" id="5290951at2"/>
<dbReference type="GO" id="GO:0006508">
    <property type="term" value="P:proteolysis"/>
    <property type="evidence" value="ECO:0007669"/>
    <property type="project" value="UniProtKB-KW"/>
</dbReference>
<feature type="signal peptide" evidence="4">
    <location>
        <begin position="1"/>
        <end position="21"/>
    </location>
</feature>
<dbReference type="Pfam" id="PF13432">
    <property type="entry name" value="TPR_16"/>
    <property type="match status" value="4"/>
</dbReference>
<dbReference type="InterPro" id="IPR019734">
    <property type="entry name" value="TPR_rpt"/>
</dbReference>
<dbReference type="EMBL" id="LROM01000081">
    <property type="protein sequence ID" value="OFA00947.1"/>
    <property type="molecule type" value="Genomic_DNA"/>
</dbReference>
<evidence type="ECO:0000256" key="3">
    <source>
        <dbReference type="PROSITE-ProRule" id="PRU00339"/>
    </source>
</evidence>
<dbReference type="PANTHER" id="PTHR45586">
    <property type="entry name" value="TPR REPEAT-CONTAINING PROTEIN PA4667"/>
    <property type="match status" value="1"/>
</dbReference>